<evidence type="ECO:0000256" key="1">
    <source>
        <dbReference type="ARBA" id="ARBA00000971"/>
    </source>
</evidence>
<keyword evidence="7 11" id="KW-0472">Membrane</keyword>
<keyword evidence="8" id="KW-0564">Palmitate</keyword>
<dbReference type="Gene3D" id="3.10.50.40">
    <property type="match status" value="1"/>
</dbReference>
<evidence type="ECO:0000256" key="9">
    <source>
        <dbReference type="ARBA" id="ARBA00023235"/>
    </source>
</evidence>
<dbReference type="RefSeq" id="WP_101649347.1">
    <property type="nucleotide sequence ID" value="NZ_PGVE01000065.1"/>
</dbReference>
<comment type="catalytic activity">
    <reaction evidence="1 11">
        <text>[protein]-peptidylproline (omega=180) = [protein]-peptidylproline (omega=0)</text>
        <dbReference type="Rhea" id="RHEA:16237"/>
        <dbReference type="Rhea" id="RHEA-COMP:10747"/>
        <dbReference type="Rhea" id="RHEA-COMP:10748"/>
        <dbReference type="ChEBI" id="CHEBI:83833"/>
        <dbReference type="ChEBI" id="CHEBI:83834"/>
        <dbReference type="EC" id="5.2.1.8"/>
    </reaction>
</comment>
<proteinExistence type="inferred from homology"/>
<gene>
    <name evidence="11" type="primary">prsA</name>
    <name evidence="13" type="ORF">CVD27_18350</name>
</gene>
<dbReference type="GO" id="GO:0003755">
    <property type="term" value="F:peptidyl-prolyl cis-trans isomerase activity"/>
    <property type="evidence" value="ECO:0007669"/>
    <property type="project" value="UniProtKB-UniRule"/>
</dbReference>
<evidence type="ECO:0000256" key="3">
    <source>
        <dbReference type="ARBA" id="ARBA00006071"/>
    </source>
</evidence>
<keyword evidence="6 11" id="KW-0697">Rotamase</keyword>
<evidence type="ECO:0000256" key="8">
    <source>
        <dbReference type="ARBA" id="ARBA00023139"/>
    </source>
</evidence>
<evidence type="ECO:0000256" key="2">
    <source>
        <dbReference type="ARBA" id="ARBA00004193"/>
    </source>
</evidence>
<dbReference type="EMBL" id="PGVE01000065">
    <property type="protein sequence ID" value="PLS02786.1"/>
    <property type="molecule type" value="Genomic_DNA"/>
</dbReference>
<keyword evidence="5 11" id="KW-0732">Signal</keyword>
<dbReference type="InterPro" id="IPR050245">
    <property type="entry name" value="PrsA_foldase"/>
</dbReference>
<feature type="domain" description="PpiC" evidence="12">
    <location>
        <begin position="156"/>
        <end position="246"/>
    </location>
</feature>
<reference evidence="13 14" key="1">
    <citation type="submission" date="2017-11" db="EMBL/GenBank/DDBJ databases">
        <title>Comparitive Functional Genomics of Dry Heat Resistant strains isolated from the Viking Spacecraft.</title>
        <authorList>
            <person name="Seuylemezian A."/>
            <person name="Cooper K."/>
            <person name="Vaishampayan P."/>
        </authorList>
    </citation>
    <scope>NUCLEOTIDE SEQUENCE [LARGE SCALE GENOMIC DNA]</scope>
    <source>
        <strain evidence="13 14">V32-6</strain>
    </source>
</reference>
<dbReference type="AlphaFoldDB" id="A0A2N5HB87"/>
<evidence type="ECO:0000256" key="10">
    <source>
        <dbReference type="ARBA" id="ARBA00023288"/>
    </source>
</evidence>
<dbReference type="SUPFAM" id="SSF109998">
    <property type="entry name" value="Triger factor/SurA peptide-binding domain-like"/>
    <property type="match status" value="1"/>
</dbReference>
<dbReference type="PANTHER" id="PTHR47245">
    <property type="entry name" value="PEPTIDYLPROLYL ISOMERASE"/>
    <property type="match status" value="1"/>
</dbReference>
<comment type="caution">
    <text evidence="13">The sequence shown here is derived from an EMBL/GenBank/DDBJ whole genome shotgun (WGS) entry which is preliminary data.</text>
</comment>
<keyword evidence="9 11" id="KW-0413">Isomerase</keyword>
<organism evidence="13 14">
    <name type="scientific">Neobacillus cucumis</name>
    <dbReference type="NCBI Taxonomy" id="1740721"/>
    <lineage>
        <taxon>Bacteria</taxon>
        <taxon>Bacillati</taxon>
        <taxon>Bacillota</taxon>
        <taxon>Bacilli</taxon>
        <taxon>Bacillales</taxon>
        <taxon>Bacillaceae</taxon>
        <taxon>Neobacillus</taxon>
    </lineage>
</organism>
<dbReference type="SUPFAM" id="SSF54534">
    <property type="entry name" value="FKBP-like"/>
    <property type="match status" value="1"/>
</dbReference>
<evidence type="ECO:0000256" key="6">
    <source>
        <dbReference type="ARBA" id="ARBA00023110"/>
    </source>
</evidence>
<evidence type="ECO:0000256" key="5">
    <source>
        <dbReference type="ARBA" id="ARBA00022729"/>
    </source>
</evidence>
<dbReference type="InterPro" id="IPR000297">
    <property type="entry name" value="PPIase_PpiC"/>
</dbReference>
<dbReference type="PROSITE" id="PS50198">
    <property type="entry name" value="PPIC_PPIASE_2"/>
    <property type="match status" value="1"/>
</dbReference>
<dbReference type="EC" id="5.2.1.8" evidence="11"/>
<comment type="subcellular location">
    <subcellularLocation>
        <location evidence="2">Cell membrane</location>
        <topology evidence="2">Lipid-anchor</topology>
    </subcellularLocation>
</comment>
<dbReference type="PANTHER" id="PTHR47245:SF1">
    <property type="entry name" value="FOLDASE PROTEIN PRSA"/>
    <property type="match status" value="1"/>
</dbReference>
<dbReference type="PROSITE" id="PS01096">
    <property type="entry name" value="PPIC_PPIASE_1"/>
    <property type="match status" value="1"/>
</dbReference>
<sequence length="296" mass="33162">MAWIKKNKLMAALLMAFIVAAGVFLTFTLTKDEAVAKFNGETISKDELYDKMVEQYGSATVDQIISDKIIAAEAKKQKVTVSDSTLNEEIGKLKEQYGGEDGFNQALESNNTTLAAVKKDLKNYIILKKLMEPDIKITDEEMKTYFDENKDSFATAEQVKASHILVADEKTAKEVKQKLDNGEDFATLAKKYSSDEGTKDNGGELGYFSKGTMVTEFEDVAFSLPVNKISDPVKTDYGYHIIKVESKKAAKEANYEDSKAQIKETLFDQKVDSEYETWLDKKKKSYDIENSLSTEA</sequence>
<dbReference type="Gene3D" id="1.10.4030.10">
    <property type="entry name" value="Porin chaperone SurA, peptide-binding domain"/>
    <property type="match status" value="1"/>
</dbReference>
<evidence type="ECO:0000313" key="14">
    <source>
        <dbReference type="Proteomes" id="UP000234950"/>
    </source>
</evidence>
<dbReference type="InterPro" id="IPR027304">
    <property type="entry name" value="Trigger_fact/SurA_dom_sf"/>
</dbReference>
<dbReference type="GO" id="GO:0005886">
    <property type="term" value="C:plasma membrane"/>
    <property type="evidence" value="ECO:0007669"/>
    <property type="project" value="UniProtKB-SubCell"/>
</dbReference>
<keyword evidence="10" id="KW-0449">Lipoprotein</keyword>
<comment type="function">
    <text evidence="11">Plays a major role in protein secretion by helping the post-translocational extracellular folding of several secreted proteins.</text>
</comment>
<keyword evidence="14" id="KW-1185">Reference proteome</keyword>
<dbReference type="OrthoDB" id="14196at2"/>
<dbReference type="Pfam" id="PF13616">
    <property type="entry name" value="Rotamase_3"/>
    <property type="match status" value="1"/>
</dbReference>
<keyword evidence="4 11" id="KW-1003">Cell membrane</keyword>
<accession>A0A2N5HB87</accession>
<comment type="similarity">
    <text evidence="3 11">Belongs to the PrsA family.</text>
</comment>
<evidence type="ECO:0000256" key="11">
    <source>
        <dbReference type="HAMAP-Rule" id="MF_01145"/>
    </source>
</evidence>
<dbReference type="Proteomes" id="UP000234950">
    <property type="component" value="Unassembled WGS sequence"/>
</dbReference>
<evidence type="ECO:0000313" key="13">
    <source>
        <dbReference type="EMBL" id="PLS02786.1"/>
    </source>
</evidence>
<dbReference type="InterPro" id="IPR046357">
    <property type="entry name" value="PPIase_dom_sf"/>
</dbReference>
<evidence type="ECO:0000256" key="4">
    <source>
        <dbReference type="ARBA" id="ARBA00022475"/>
    </source>
</evidence>
<dbReference type="InterPro" id="IPR023058">
    <property type="entry name" value="PPIase_PpiC_CS"/>
</dbReference>
<name>A0A2N5HB87_9BACI</name>
<protein>
    <recommendedName>
        <fullName evidence="11">Foldase protein PrsA</fullName>
        <ecNumber evidence="11">5.2.1.8</ecNumber>
    </recommendedName>
</protein>
<dbReference type="HAMAP" id="MF_01145">
    <property type="entry name" value="Foldase_PrsA"/>
    <property type="match status" value="1"/>
</dbReference>
<dbReference type="Pfam" id="PF13624">
    <property type="entry name" value="SurA_N_3"/>
    <property type="match status" value="1"/>
</dbReference>
<dbReference type="GO" id="GO:0006457">
    <property type="term" value="P:protein folding"/>
    <property type="evidence" value="ECO:0007669"/>
    <property type="project" value="UniProtKB-UniRule"/>
</dbReference>
<evidence type="ECO:0000259" key="12">
    <source>
        <dbReference type="PROSITE" id="PS50198"/>
    </source>
</evidence>
<evidence type="ECO:0000256" key="7">
    <source>
        <dbReference type="ARBA" id="ARBA00023136"/>
    </source>
</evidence>
<dbReference type="InterPro" id="IPR023059">
    <property type="entry name" value="Foldase_PrsA"/>
</dbReference>